<gene>
    <name evidence="4" type="primary">LOC101855676</name>
</gene>
<evidence type="ECO:0000256" key="1">
    <source>
        <dbReference type="SAM" id="MobiDB-lite"/>
    </source>
</evidence>
<keyword evidence="2" id="KW-0812">Transmembrane</keyword>
<evidence type="ECO:0000313" key="3">
    <source>
        <dbReference type="Proteomes" id="UP000694888"/>
    </source>
</evidence>
<feature type="compositionally biased region" description="Basic and acidic residues" evidence="1">
    <location>
        <begin position="153"/>
        <end position="165"/>
    </location>
</feature>
<dbReference type="Proteomes" id="UP000694888">
    <property type="component" value="Unplaced"/>
</dbReference>
<dbReference type="GeneID" id="101855676"/>
<keyword evidence="2" id="KW-0472">Membrane</keyword>
<proteinExistence type="predicted"/>
<evidence type="ECO:0000256" key="2">
    <source>
        <dbReference type="SAM" id="Phobius"/>
    </source>
</evidence>
<keyword evidence="3" id="KW-1185">Reference proteome</keyword>
<organism evidence="3 4">
    <name type="scientific">Aplysia californica</name>
    <name type="common">California sea hare</name>
    <dbReference type="NCBI Taxonomy" id="6500"/>
    <lineage>
        <taxon>Eukaryota</taxon>
        <taxon>Metazoa</taxon>
        <taxon>Spiralia</taxon>
        <taxon>Lophotrochozoa</taxon>
        <taxon>Mollusca</taxon>
        <taxon>Gastropoda</taxon>
        <taxon>Heterobranchia</taxon>
        <taxon>Euthyneura</taxon>
        <taxon>Tectipleura</taxon>
        <taxon>Aplysiida</taxon>
        <taxon>Aplysioidea</taxon>
        <taxon>Aplysiidae</taxon>
        <taxon>Aplysia</taxon>
    </lineage>
</organism>
<sequence length="173" mass="19589">MCNESYEVDCGWFASTKCVQYDSVPCLVKKNRTIIRYKIIEECCKGYELDPINNITCIWIHAASVQDRQQKKVHAEVPTTTTMVEDIPSNNQSNSSIGGSEGRIHYYEDDDSLLWGLSHGAYAGIICSFVFIICVAILIGLHMRKRHLRARAKVEEPQKMQEMSEKLMPAADA</sequence>
<evidence type="ECO:0000313" key="4">
    <source>
        <dbReference type="RefSeq" id="XP_005108483.2"/>
    </source>
</evidence>
<feature type="transmembrane region" description="Helical" evidence="2">
    <location>
        <begin position="121"/>
        <end position="141"/>
    </location>
</feature>
<protein>
    <submittedName>
        <fullName evidence="4">Uncharacterized protein LOC101855676</fullName>
    </submittedName>
</protein>
<dbReference type="RefSeq" id="XP_005108483.2">
    <property type="nucleotide sequence ID" value="XM_005108426.3"/>
</dbReference>
<keyword evidence="2" id="KW-1133">Transmembrane helix</keyword>
<feature type="region of interest" description="Disordered" evidence="1">
    <location>
        <begin position="153"/>
        <end position="173"/>
    </location>
</feature>
<reference evidence="4" key="1">
    <citation type="submission" date="2025-08" db="UniProtKB">
        <authorList>
            <consortium name="RefSeq"/>
        </authorList>
    </citation>
    <scope>IDENTIFICATION</scope>
</reference>
<accession>A0ABM0K4D7</accession>
<name>A0ABM0K4D7_APLCA</name>